<accession>A0AAD9KSA6</accession>
<keyword evidence="2" id="KW-1185">Reference proteome</keyword>
<gene>
    <name evidence="1" type="ORF">NP493_655g02011</name>
</gene>
<reference evidence="1" key="1">
    <citation type="journal article" date="2023" name="Mol. Biol. Evol.">
        <title>Third-Generation Sequencing Reveals the Adaptive Role of the Epigenome in Three Deep-Sea Polychaetes.</title>
        <authorList>
            <person name="Perez M."/>
            <person name="Aroh O."/>
            <person name="Sun Y."/>
            <person name="Lan Y."/>
            <person name="Juniper S.K."/>
            <person name="Young C.R."/>
            <person name="Angers B."/>
            <person name="Qian P.Y."/>
        </authorList>
    </citation>
    <scope>NUCLEOTIDE SEQUENCE</scope>
    <source>
        <strain evidence="1">R07B-5</strain>
    </source>
</reference>
<name>A0AAD9KSA6_RIDPI</name>
<organism evidence="1 2">
    <name type="scientific">Ridgeia piscesae</name>
    <name type="common">Tubeworm</name>
    <dbReference type="NCBI Taxonomy" id="27915"/>
    <lineage>
        <taxon>Eukaryota</taxon>
        <taxon>Metazoa</taxon>
        <taxon>Spiralia</taxon>
        <taxon>Lophotrochozoa</taxon>
        <taxon>Annelida</taxon>
        <taxon>Polychaeta</taxon>
        <taxon>Sedentaria</taxon>
        <taxon>Canalipalpata</taxon>
        <taxon>Sabellida</taxon>
        <taxon>Siboglinidae</taxon>
        <taxon>Ridgeia</taxon>
    </lineage>
</organism>
<dbReference type="Proteomes" id="UP001209878">
    <property type="component" value="Unassembled WGS sequence"/>
</dbReference>
<proteinExistence type="predicted"/>
<dbReference type="AlphaFoldDB" id="A0AAD9KSA6"/>
<dbReference type="EMBL" id="JAODUO010000654">
    <property type="protein sequence ID" value="KAK2176577.1"/>
    <property type="molecule type" value="Genomic_DNA"/>
</dbReference>
<comment type="caution">
    <text evidence="1">The sequence shown here is derived from an EMBL/GenBank/DDBJ whole genome shotgun (WGS) entry which is preliminary data.</text>
</comment>
<sequence>MGTGGNNINQQIATIQQKYKHSMHSQTDFEYDHAGYLPRINAQRTMMGYDDGVTAQRARSSMGAFPAVSGDPYGFHYEDAHRDRFARLSLDQQVFNGQVVTTVPLRQKRRQSDAGSPVFRSGRLGGPWRHITQVTGNLGNHICFVDGTVKLIDMEKYPPFGLVEERRYVSASMPSTPRRGRNGCDSHWTMYNEHARRGPPKQTIGGRMMKLGIGY</sequence>
<evidence type="ECO:0000313" key="2">
    <source>
        <dbReference type="Proteomes" id="UP001209878"/>
    </source>
</evidence>
<evidence type="ECO:0000313" key="1">
    <source>
        <dbReference type="EMBL" id="KAK2176577.1"/>
    </source>
</evidence>
<protein>
    <submittedName>
        <fullName evidence="1">Uncharacterized protein</fullName>
    </submittedName>
</protein>